<dbReference type="Pfam" id="PF05488">
    <property type="entry name" value="PAAR_motif"/>
    <property type="match status" value="1"/>
</dbReference>
<accession>A0AAP5ELH2</accession>
<evidence type="ECO:0000313" key="4">
    <source>
        <dbReference type="Proteomes" id="UP001242288"/>
    </source>
</evidence>
<reference evidence="2" key="1">
    <citation type="submission" date="2022-06" db="EMBL/GenBank/DDBJ databases">
        <title>PHB producers.</title>
        <authorList>
            <person name="Besaury L."/>
        </authorList>
    </citation>
    <scope>NUCLEOTIDE SEQUENCE</scope>
    <source>
        <strain evidence="2 3">SEWS6</strain>
    </source>
</reference>
<dbReference type="EMBL" id="JAMXWF010000003">
    <property type="protein sequence ID" value="MDQ6406643.1"/>
    <property type="molecule type" value="Genomic_DNA"/>
</dbReference>
<organism evidence="2 4">
    <name type="scientific">Paraburkholderia madseniana</name>
    <dbReference type="NCBI Taxonomy" id="2599607"/>
    <lineage>
        <taxon>Bacteria</taxon>
        <taxon>Pseudomonadati</taxon>
        <taxon>Pseudomonadota</taxon>
        <taxon>Betaproteobacteria</taxon>
        <taxon>Burkholderiales</taxon>
        <taxon>Burkholderiaceae</taxon>
        <taxon>Paraburkholderia</taxon>
    </lineage>
</organism>
<dbReference type="RefSeq" id="WP_266239993.1">
    <property type="nucleotide sequence ID" value="NZ_JAMXWF010000003.1"/>
</dbReference>
<dbReference type="AlphaFoldDB" id="A0AAP5ELH2"/>
<evidence type="ECO:0000313" key="3">
    <source>
        <dbReference type="Proteomes" id="UP001209412"/>
    </source>
</evidence>
<keyword evidence="3" id="KW-1185">Reference proteome</keyword>
<comment type="caution">
    <text evidence="2">The sequence shown here is derived from an EMBL/GenBank/DDBJ whole genome shotgun (WGS) entry which is preliminary data.</text>
</comment>
<protein>
    <submittedName>
        <fullName evidence="2">PAAR domain-containing protein</fullName>
    </submittedName>
</protein>
<evidence type="ECO:0000313" key="1">
    <source>
        <dbReference type="EMBL" id="MCX4144811.1"/>
    </source>
</evidence>
<gene>
    <name evidence="2" type="ORF">NIE36_05365</name>
    <name evidence="1" type="ORF">OSB80_05375</name>
</gene>
<dbReference type="InterPro" id="IPR008727">
    <property type="entry name" value="PAAR_motif"/>
</dbReference>
<dbReference type="Proteomes" id="UP001242288">
    <property type="component" value="Unassembled WGS sequence"/>
</dbReference>
<dbReference type="CDD" id="cd14744">
    <property type="entry name" value="PAAR_CT_2"/>
    <property type="match status" value="1"/>
</dbReference>
<name>A0AAP5ELH2_9BURK</name>
<proteinExistence type="predicted"/>
<sequence length="185" mass="19899">MLRLYICIGDQPETGRAIEPYVGPPTTFYGHQAAMIGAGVCCNACKSTGVIAKAGGPRRRKHHGNEIALDGDILLCGCTRSPRMVASMQRNARFDDLAETMGVVASARTAGGGVASVLLGAYDEQVEARRGARIEGYPYFIETEDGRVFSGRLESGCRLPRVYTAVSDNYTVYWGDDALARQDGV</sequence>
<dbReference type="Proteomes" id="UP001209412">
    <property type="component" value="Unassembled WGS sequence"/>
</dbReference>
<evidence type="ECO:0000313" key="2">
    <source>
        <dbReference type="EMBL" id="MDQ6406643.1"/>
    </source>
</evidence>
<dbReference type="EMBL" id="JAPKHW010000003">
    <property type="protein sequence ID" value="MCX4144811.1"/>
    <property type="molecule type" value="Genomic_DNA"/>
</dbReference>